<keyword evidence="11" id="KW-1185">Reference proteome</keyword>
<evidence type="ECO:0000256" key="4">
    <source>
        <dbReference type="ARBA" id="ARBA00022801"/>
    </source>
</evidence>
<dbReference type="PROSITE" id="PS51193">
    <property type="entry name" value="HELICASE_ATP_BIND_2"/>
    <property type="match status" value="1"/>
</dbReference>
<keyword evidence="5" id="KW-0067">ATP-binding</keyword>
<dbReference type="Gene3D" id="3.40.50.300">
    <property type="entry name" value="P-loop containing nucleotide triphosphate hydrolases"/>
    <property type="match status" value="2"/>
</dbReference>
<keyword evidence="1" id="KW-0408">Iron</keyword>
<dbReference type="Proteomes" id="UP000053695">
    <property type="component" value="Unassembled WGS sequence"/>
</dbReference>
<name>N6UWD6_9EURY</name>
<feature type="domain" description="Helicase ATP-binding" evidence="8">
    <location>
        <begin position="6"/>
        <end position="255"/>
    </location>
</feature>
<dbReference type="PROSITE" id="PS51192">
    <property type="entry name" value="HELICASE_ATP_BIND_1"/>
    <property type="match status" value="1"/>
</dbReference>
<evidence type="ECO:0000259" key="8">
    <source>
        <dbReference type="PROSITE" id="PS51193"/>
    </source>
</evidence>
<evidence type="ECO:0000259" key="7">
    <source>
        <dbReference type="PROSITE" id="PS51192"/>
    </source>
</evidence>
<dbReference type="GO" id="GO:0003678">
    <property type="term" value="F:DNA helicase activity"/>
    <property type="evidence" value="ECO:0007669"/>
    <property type="project" value="InterPro"/>
</dbReference>
<dbReference type="InterPro" id="IPR006555">
    <property type="entry name" value="ATP-dep_Helicase_C"/>
</dbReference>
<sequence>MDFIEYIKEKFPYKNIRNPQKKMMFKIYNSIINRKHLIIEAPTGVGKTLAYLIPSLYFAERGKRIAILTETIDQQLRIYEDLKTLKHSIKVSFFMGKHNYYCKSKKGKANRLYCQLNRKCIYKPNRKPICYCGASKIMIKFGEKILYYCPFCTCEYQKNKIESVLADIVVMNNSIFYHSKEELEKKRGFDIIICDEAHKLEDSIRRSATIEINFDNIINRLKYMAMYYAPSLLKKRLNPESDRFWEIIENYLESKNVMLDICRSDIIYNGVLTSNYYNLNLSILGAILDGYKQILGIREIVNSFDDNKEIDKKDLYFDFYSPSLINIEMDFVENKNLDLYIAEFIENINNLRFIDENYVVYKNKEQLICEPVFINHVLKSLYADATVIHCSATIGNIKLHAYKTGLSEYDYLILENPFPRDRRMIIALKDGVNMKYEIKDRDKANYILLKLLEAINGNTLILFKSFEDLYNFHNYLKENIRKINIKNKNIHVYEQGMDGKDAKELKERFIEIGGIMLATGRFSEGVDIPGEALIGVIIDALPFPVPTPLLMREQSYLMERGFSKWQSFLMTSFDKMAKTLIQMIGRLIRTENDYGVVVIQDQRFYRWVGKVMKEKGYLKEDYSVMGLDEALKEIPKFINKFRSPYS</sequence>
<evidence type="ECO:0000256" key="6">
    <source>
        <dbReference type="ARBA" id="ARBA00023204"/>
    </source>
</evidence>
<evidence type="ECO:0000313" key="10">
    <source>
        <dbReference type="EMBL" id="ENN96624.1"/>
    </source>
</evidence>
<dbReference type="SMART" id="SM00487">
    <property type="entry name" value="DEXDc"/>
    <property type="match status" value="1"/>
</dbReference>
<dbReference type="InterPro" id="IPR014001">
    <property type="entry name" value="Helicase_ATP-bd"/>
</dbReference>
<dbReference type="AlphaFoldDB" id="N6UWD6"/>
<keyword evidence="1" id="KW-0004">4Fe-4S</keyword>
<dbReference type="SUPFAM" id="SSF52540">
    <property type="entry name" value="P-loop containing nucleoside triphosphate hydrolases"/>
    <property type="match status" value="1"/>
</dbReference>
<dbReference type="RefSeq" id="WP_004589914.1">
    <property type="nucleotide sequence ID" value="NZ_APMM01000008.1"/>
</dbReference>
<feature type="domain" description="Helicase ATP-binding" evidence="7">
    <location>
        <begin position="28"/>
        <end position="228"/>
    </location>
</feature>
<dbReference type="PANTHER" id="PTHR11472">
    <property type="entry name" value="DNA REPAIR DEAD HELICASE RAD3/XP-D SUBFAMILY MEMBER"/>
    <property type="match status" value="1"/>
</dbReference>
<dbReference type="PATRIC" id="fig|1069083.5.peg.245"/>
<evidence type="ECO:0000256" key="2">
    <source>
        <dbReference type="ARBA" id="ARBA00022741"/>
    </source>
</evidence>
<keyword evidence="4" id="KW-0378">Hydrolase</keyword>
<dbReference type="InterPro" id="IPR006935">
    <property type="entry name" value="Helicase/UvrB_N"/>
</dbReference>
<dbReference type="GO" id="GO:0051539">
    <property type="term" value="F:4 iron, 4 sulfur cluster binding"/>
    <property type="evidence" value="ECO:0007669"/>
    <property type="project" value="UniProtKB-KW"/>
</dbReference>
<evidence type="ECO:0000256" key="5">
    <source>
        <dbReference type="ARBA" id="ARBA00022840"/>
    </source>
</evidence>
<keyword evidence="3" id="KW-0227">DNA damage</keyword>
<dbReference type="SMART" id="SM00491">
    <property type="entry name" value="HELICc2"/>
    <property type="match status" value="1"/>
</dbReference>
<dbReference type="InterPro" id="IPR027417">
    <property type="entry name" value="P-loop_NTPase"/>
</dbReference>
<protein>
    <submittedName>
        <fullName evidence="10">DEAD/DEAH box helicase domain protein</fullName>
    </submittedName>
</protein>
<dbReference type="InterPro" id="IPR006554">
    <property type="entry name" value="Helicase-like_DEXD_c2"/>
</dbReference>
<evidence type="ECO:0000256" key="1">
    <source>
        <dbReference type="ARBA" id="ARBA00022485"/>
    </source>
</evidence>
<dbReference type="PANTHER" id="PTHR11472:SF34">
    <property type="entry name" value="REGULATOR OF TELOMERE ELONGATION HELICASE 1"/>
    <property type="match status" value="1"/>
</dbReference>
<dbReference type="InterPro" id="IPR045028">
    <property type="entry name" value="DinG/Rad3-like"/>
</dbReference>
<organism evidence="10 11">
    <name type="scientific">Methanocaldococcus villosus KIN24-T80</name>
    <dbReference type="NCBI Taxonomy" id="1069083"/>
    <lineage>
        <taxon>Archaea</taxon>
        <taxon>Methanobacteriati</taxon>
        <taxon>Methanobacteriota</taxon>
        <taxon>Methanomada group</taxon>
        <taxon>Methanococci</taxon>
        <taxon>Methanococcales</taxon>
        <taxon>Methanocaldococcaceae</taxon>
        <taxon>Methanocaldococcus</taxon>
    </lineage>
</organism>
<dbReference type="EMBL" id="APMM01000008">
    <property type="protein sequence ID" value="ENN96624.1"/>
    <property type="molecule type" value="Genomic_DNA"/>
</dbReference>
<dbReference type="OrthoDB" id="27512at2157"/>
<keyword evidence="1" id="KW-0479">Metal-binding</keyword>
<feature type="domain" description="Helicase C-terminal" evidence="9">
    <location>
        <begin position="447"/>
        <end position="631"/>
    </location>
</feature>
<dbReference type="Pfam" id="PF04851">
    <property type="entry name" value="ResIII"/>
    <property type="match status" value="1"/>
</dbReference>
<proteinExistence type="predicted"/>
<evidence type="ECO:0000256" key="3">
    <source>
        <dbReference type="ARBA" id="ARBA00022763"/>
    </source>
</evidence>
<keyword evidence="6" id="KW-0234">DNA repair</keyword>
<dbReference type="Pfam" id="PF13307">
    <property type="entry name" value="Helicase_C_2"/>
    <property type="match status" value="1"/>
</dbReference>
<reference evidence="10 11" key="1">
    <citation type="journal article" date="2013" name="Genome Announc.">
        <title>Draft Genome Sequence of a Highly Flagellated, Fast-Swimming Archaeon, Methanocaldococcus villosus Strain KIN24-T80 (DSM 22612).</title>
        <authorList>
            <person name="Thennarasu S."/>
            <person name="Polireddy D."/>
            <person name="Antony A."/>
            <person name="Yada M.R."/>
            <person name="Algarawi S."/>
            <person name="Sivakumar N."/>
        </authorList>
    </citation>
    <scope>NUCLEOTIDE SEQUENCE [LARGE SCALE GENOMIC DNA]</scope>
    <source>
        <strain evidence="10 11">KIN24-T80</strain>
    </source>
</reference>
<accession>N6UWD6</accession>
<evidence type="ECO:0000313" key="11">
    <source>
        <dbReference type="Proteomes" id="UP000053695"/>
    </source>
</evidence>
<dbReference type="InterPro" id="IPR001650">
    <property type="entry name" value="Helicase_C-like"/>
</dbReference>
<dbReference type="GO" id="GO:0016818">
    <property type="term" value="F:hydrolase activity, acting on acid anhydrides, in phosphorus-containing anhydrides"/>
    <property type="evidence" value="ECO:0007669"/>
    <property type="project" value="InterPro"/>
</dbReference>
<dbReference type="InterPro" id="IPR014013">
    <property type="entry name" value="Helic_SF1/SF2_ATP-bd_DinG/Rad3"/>
</dbReference>
<dbReference type="SMART" id="SM00488">
    <property type="entry name" value="DEXDc2"/>
    <property type="match status" value="1"/>
</dbReference>
<dbReference type="GO" id="GO:0006281">
    <property type="term" value="P:DNA repair"/>
    <property type="evidence" value="ECO:0007669"/>
    <property type="project" value="UniProtKB-KW"/>
</dbReference>
<keyword evidence="10" id="KW-0347">Helicase</keyword>
<dbReference type="GO" id="GO:0003677">
    <property type="term" value="F:DNA binding"/>
    <property type="evidence" value="ECO:0007669"/>
    <property type="project" value="InterPro"/>
</dbReference>
<dbReference type="GO" id="GO:0005524">
    <property type="term" value="F:ATP binding"/>
    <property type="evidence" value="ECO:0007669"/>
    <property type="project" value="UniProtKB-KW"/>
</dbReference>
<gene>
    <name evidence="10" type="ORF">J422_01253</name>
</gene>
<keyword evidence="1" id="KW-0411">Iron-sulfur</keyword>
<keyword evidence="2" id="KW-0547">Nucleotide-binding</keyword>
<evidence type="ECO:0000259" key="9">
    <source>
        <dbReference type="PROSITE" id="PS51194"/>
    </source>
</evidence>
<dbReference type="PROSITE" id="PS51194">
    <property type="entry name" value="HELICASE_CTER"/>
    <property type="match status" value="1"/>
</dbReference>
<comment type="caution">
    <text evidence="10">The sequence shown here is derived from an EMBL/GenBank/DDBJ whole genome shotgun (WGS) entry which is preliminary data.</text>
</comment>
<dbReference type="STRING" id="1069083.GCA_000371805_00039"/>